<feature type="region of interest" description="Disordered" evidence="5">
    <location>
        <begin position="595"/>
        <end position="618"/>
    </location>
</feature>
<evidence type="ECO:0000259" key="6">
    <source>
        <dbReference type="SMART" id="SM00545"/>
    </source>
</evidence>
<dbReference type="EMBL" id="CP093343">
    <property type="protein sequence ID" value="WOG81627.1"/>
    <property type="molecule type" value="Genomic_DNA"/>
</dbReference>
<reference evidence="8" key="2">
    <citation type="submission" date="2022-03" db="EMBL/GenBank/DDBJ databases">
        <title>Draft title - Genomic analysis of global carrot germplasm unveils the trajectory of domestication and the origin of high carotenoid orange carrot.</title>
        <authorList>
            <person name="Iorizzo M."/>
            <person name="Ellison S."/>
            <person name="Senalik D."/>
            <person name="Macko-Podgorni A."/>
            <person name="Grzebelus D."/>
            <person name="Bostan H."/>
            <person name="Rolling W."/>
            <person name="Curaba J."/>
            <person name="Simon P."/>
        </authorList>
    </citation>
    <scope>NUCLEOTIDE SEQUENCE</scope>
    <source>
        <tissue evidence="8">Leaf</tissue>
    </source>
</reference>
<dbReference type="Pfam" id="PF02375">
    <property type="entry name" value="JmjN"/>
    <property type="match status" value="1"/>
</dbReference>
<evidence type="ECO:0000256" key="3">
    <source>
        <dbReference type="ARBA" id="ARBA00023004"/>
    </source>
</evidence>
<dbReference type="InterPro" id="IPR003347">
    <property type="entry name" value="JmjC_dom"/>
</dbReference>
<keyword evidence="2" id="KW-0560">Oxidoreductase</keyword>
<dbReference type="InterPro" id="IPR004198">
    <property type="entry name" value="Znf_C5HC2"/>
</dbReference>
<dbReference type="Pfam" id="PF02928">
    <property type="entry name" value="zf-C5HC2"/>
    <property type="match status" value="1"/>
</dbReference>
<feature type="compositionally biased region" description="Basic residues" evidence="5">
    <location>
        <begin position="134"/>
        <end position="156"/>
    </location>
</feature>
<dbReference type="GO" id="GO:0034647">
    <property type="term" value="F:histone H3K4me/H3K4me2/H3K4me3 demethylase activity"/>
    <property type="evidence" value="ECO:0007669"/>
    <property type="project" value="TreeGrafter"/>
</dbReference>
<dbReference type="InterPro" id="IPR003888">
    <property type="entry name" value="FYrich_N"/>
</dbReference>
<keyword evidence="3" id="KW-0408">Iron</keyword>
<name>A0AAF0W1R8_DAUCS</name>
<dbReference type="SMART" id="SM00558">
    <property type="entry name" value="JmjC"/>
    <property type="match status" value="1"/>
</dbReference>
<accession>A0AAF0W1R8</accession>
<organism evidence="8 9">
    <name type="scientific">Daucus carota subsp. sativus</name>
    <name type="common">Carrot</name>
    <dbReference type="NCBI Taxonomy" id="79200"/>
    <lineage>
        <taxon>Eukaryota</taxon>
        <taxon>Viridiplantae</taxon>
        <taxon>Streptophyta</taxon>
        <taxon>Embryophyta</taxon>
        <taxon>Tracheophyta</taxon>
        <taxon>Spermatophyta</taxon>
        <taxon>Magnoliopsida</taxon>
        <taxon>eudicotyledons</taxon>
        <taxon>Gunneridae</taxon>
        <taxon>Pentapetalae</taxon>
        <taxon>asterids</taxon>
        <taxon>campanulids</taxon>
        <taxon>Apiales</taxon>
        <taxon>Apiaceae</taxon>
        <taxon>Apioideae</taxon>
        <taxon>Scandiceae</taxon>
        <taxon>Daucinae</taxon>
        <taxon>Daucus</taxon>
        <taxon>Daucus sect. Daucus</taxon>
    </lineage>
</organism>
<dbReference type="Gene3D" id="2.60.120.650">
    <property type="entry name" value="Cupin"/>
    <property type="match status" value="1"/>
</dbReference>
<reference evidence="8" key="1">
    <citation type="journal article" date="2016" name="Nat. Genet.">
        <title>A high-quality carrot genome assembly provides new insights into carotenoid accumulation and asterid genome evolution.</title>
        <authorList>
            <person name="Iorizzo M."/>
            <person name="Ellison S."/>
            <person name="Senalik D."/>
            <person name="Zeng P."/>
            <person name="Satapoomin P."/>
            <person name="Huang J."/>
            <person name="Bowman M."/>
            <person name="Iovene M."/>
            <person name="Sanseverino W."/>
            <person name="Cavagnaro P."/>
            <person name="Yildiz M."/>
            <person name="Macko-Podgorni A."/>
            <person name="Moranska E."/>
            <person name="Grzebelus E."/>
            <person name="Grzebelus D."/>
            <person name="Ashrafi H."/>
            <person name="Zheng Z."/>
            <person name="Cheng S."/>
            <person name="Spooner D."/>
            <person name="Van Deynze A."/>
            <person name="Simon P."/>
        </authorList>
    </citation>
    <scope>NUCLEOTIDE SEQUENCE</scope>
    <source>
        <tissue evidence="8">Leaf</tissue>
    </source>
</reference>
<feature type="region of interest" description="Disordered" evidence="5">
    <location>
        <begin position="965"/>
        <end position="1010"/>
    </location>
</feature>
<dbReference type="Pfam" id="PF05964">
    <property type="entry name" value="FYRN"/>
    <property type="match status" value="1"/>
</dbReference>
<feature type="compositionally biased region" description="Low complexity" evidence="5">
    <location>
        <begin position="976"/>
        <end position="994"/>
    </location>
</feature>
<dbReference type="InterPro" id="IPR003889">
    <property type="entry name" value="FYrich_C"/>
</dbReference>
<dbReference type="InterPro" id="IPR003349">
    <property type="entry name" value="JmjN"/>
</dbReference>
<evidence type="ECO:0000256" key="1">
    <source>
        <dbReference type="ARBA" id="ARBA00004123"/>
    </source>
</evidence>
<evidence type="ECO:0000259" key="7">
    <source>
        <dbReference type="SMART" id="SM00558"/>
    </source>
</evidence>
<dbReference type="GO" id="GO:0048731">
    <property type="term" value="P:system development"/>
    <property type="evidence" value="ECO:0007669"/>
    <property type="project" value="UniProtKB-ARBA"/>
</dbReference>
<evidence type="ECO:0000256" key="5">
    <source>
        <dbReference type="SAM" id="MobiDB-lite"/>
    </source>
</evidence>
<dbReference type="Gene3D" id="3.30.160.360">
    <property type="match status" value="1"/>
</dbReference>
<keyword evidence="4" id="KW-0539">Nucleus</keyword>
<feature type="domain" description="JmjC" evidence="7">
    <location>
        <begin position="256"/>
        <end position="419"/>
    </location>
</feature>
<protein>
    <recommendedName>
        <fullName evidence="10">JmjC domain-containing protein</fullName>
    </recommendedName>
</protein>
<feature type="region of interest" description="Disordered" evidence="5">
    <location>
        <begin position="129"/>
        <end position="172"/>
    </location>
</feature>
<dbReference type="SUPFAM" id="SSF51197">
    <property type="entry name" value="Clavaminate synthase-like"/>
    <property type="match status" value="1"/>
</dbReference>
<sequence>MDTSEQEPMDTETVISLVGKEKIKRLLTRRNRMNSPQTVYDLCKNCHGLWNPLEACRPVIDEAPVFHPSTEEFQDTLGYIAKIRPIAEAYGICRIVPPPSWNPPCPLKDKSVWENAKFSTRIQQVDLLQNREPMRKKRSRKRKRRSLFGMGNKRKRPNSEASESNMASDPEEKFGFQSGSDFTFEDFEKYSANFKECYFKLKDEDIIDENVTGTKKKWEPSIEDIEGEYWRIIEQPTDEVEISPSATELESDQYLSSGWNLNNFARLPGSILCLESCDISGVLVPWLYVGMCFSSFCWHVEDHHLYSLNYLHWGDPKIWYGIPGTHASALEAAMRKHLPDLFDEQPGLLHELVTQLSPSVLKSEGVPVYRVVQHSGEFVLTFPRAYHAGFNCGFNCAEAVNVAPIDWLEHGQCAVELYSEQHRKTSLSHDKLLLESAREAVRALWELSVLNIESPKNLVWKSVSGQEGILTKAVKKRVDLEKNRIEHLPTHLKLQKMEKDIDLTNERECFSCFYDLHLSFACCKCSSDRFACLKHANVVCSCGGDNRIILLRYTLVELNTLVEALEGSLVALEAWASADLELITINGKNNITAKLDPEETSKSSSSEPNHDPPCSLKTEEIMSTDKPSSHMPMNVCTEDVQVVQEDTAEKHAPQNMADEQNVDLCKADNNMLEHIYSIDLNHYSMSDEHDSMLKQLSDRCDNNITVKVDEIYGDICMVKAAFKSDSQREVEIAQHCSDSGSSVSHVNSGKHYNHSPKLFGFDLTINNPELGASLHSSKKSEDLDNLDSNACQSGQSYSSQNFSYAVDSVNIGSAVFKKFWSNDQMIFPKGFRSHVKFFNVLNPTEMSSYISEVLDAGFLGPLFQVTLEESPDQSFTDVSAQRCWELVLHRLNQETTRLQALGKAFSLRFPQNIDGLKMFGFYSPSIIKAIENLDPDHNCMEYWNNKLSVKENYIENIHKQSEMSARPKVAEKYPCGSNSSEGETTPGTSGNTTTKEQDLPILPNNNGSLDEESTKILRSLLKKANPEELQILHRIMSSEHEGPQRKLALTTLSEEIWRTCK</sequence>
<keyword evidence="9" id="KW-1185">Reference proteome</keyword>
<gene>
    <name evidence="8" type="ORF">DCAR_0100778</name>
</gene>
<dbReference type="GO" id="GO:0005634">
    <property type="term" value="C:nucleus"/>
    <property type="evidence" value="ECO:0007669"/>
    <property type="project" value="UniProtKB-SubCell"/>
</dbReference>
<evidence type="ECO:0000256" key="4">
    <source>
        <dbReference type="ARBA" id="ARBA00023242"/>
    </source>
</evidence>
<feature type="domain" description="JmjN" evidence="6">
    <location>
        <begin position="62"/>
        <end position="103"/>
    </location>
</feature>
<dbReference type="Pfam" id="PF05965">
    <property type="entry name" value="FYRC"/>
    <property type="match status" value="1"/>
</dbReference>
<evidence type="ECO:0000313" key="8">
    <source>
        <dbReference type="EMBL" id="WOG81627.1"/>
    </source>
</evidence>
<dbReference type="SMART" id="SM00541">
    <property type="entry name" value="FYRN"/>
    <property type="match status" value="1"/>
</dbReference>
<dbReference type="GO" id="GO:0010468">
    <property type="term" value="P:regulation of gene expression"/>
    <property type="evidence" value="ECO:0007669"/>
    <property type="project" value="TreeGrafter"/>
</dbReference>
<dbReference type="Proteomes" id="UP000077755">
    <property type="component" value="Chromosome 1"/>
</dbReference>
<dbReference type="GO" id="GO:0000785">
    <property type="term" value="C:chromatin"/>
    <property type="evidence" value="ECO:0007669"/>
    <property type="project" value="TreeGrafter"/>
</dbReference>
<dbReference type="Pfam" id="PF02373">
    <property type="entry name" value="JmjC"/>
    <property type="match status" value="1"/>
</dbReference>
<comment type="subcellular location">
    <subcellularLocation>
        <location evidence="1">Nucleus</location>
    </subcellularLocation>
</comment>
<evidence type="ECO:0000313" key="9">
    <source>
        <dbReference type="Proteomes" id="UP000077755"/>
    </source>
</evidence>
<evidence type="ECO:0000256" key="2">
    <source>
        <dbReference type="ARBA" id="ARBA00023002"/>
    </source>
</evidence>
<dbReference type="PANTHER" id="PTHR10694:SF105">
    <property type="entry name" value="LYSINE-SPECIFIC DEMETHYLASE JMJ14"/>
    <property type="match status" value="1"/>
</dbReference>
<dbReference type="SMART" id="SM00545">
    <property type="entry name" value="JmjN"/>
    <property type="match status" value="1"/>
</dbReference>
<evidence type="ECO:0008006" key="10">
    <source>
        <dbReference type="Google" id="ProtNLM"/>
    </source>
</evidence>
<dbReference type="SMART" id="SM00542">
    <property type="entry name" value="FYRC"/>
    <property type="match status" value="1"/>
</dbReference>
<proteinExistence type="predicted"/>
<dbReference type="AlphaFoldDB" id="A0AAF0W1R8"/>
<dbReference type="PANTHER" id="PTHR10694">
    <property type="entry name" value="LYSINE-SPECIFIC DEMETHYLASE"/>
    <property type="match status" value="1"/>
</dbReference>